<protein>
    <submittedName>
        <fullName evidence="3">Uncharacterized protein</fullName>
    </submittedName>
</protein>
<dbReference type="OrthoDB" id="3748578at2759"/>
<feature type="compositionally biased region" description="Basic residues" evidence="2">
    <location>
        <begin position="437"/>
        <end position="453"/>
    </location>
</feature>
<feature type="compositionally biased region" description="Polar residues" evidence="2">
    <location>
        <begin position="247"/>
        <end position="275"/>
    </location>
</feature>
<feature type="compositionally biased region" description="Low complexity" evidence="2">
    <location>
        <begin position="485"/>
        <end position="508"/>
    </location>
</feature>
<evidence type="ECO:0000256" key="1">
    <source>
        <dbReference type="SAM" id="Coils"/>
    </source>
</evidence>
<feature type="region of interest" description="Disordered" evidence="2">
    <location>
        <begin position="482"/>
        <end position="508"/>
    </location>
</feature>
<feature type="compositionally biased region" description="Basic and acidic residues" evidence="2">
    <location>
        <begin position="138"/>
        <end position="155"/>
    </location>
</feature>
<evidence type="ECO:0000313" key="3">
    <source>
        <dbReference type="EMBL" id="KAF1951983.1"/>
    </source>
</evidence>
<feature type="region of interest" description="Disordered" evidence="2">
    <location>
        <begin position="1"/>
        <end position="33"/>
    </location>
</feature>
<feature type="compositionally biased region" description="Polar residues" evidence="2">
    <location>
        <begin position="228"/>
        <end position="240"/>
    </location>
</feature>
<name>A0A6A5TGK7_9PLEO</name>
<dbReference type="EMBL" id="ML977013">
    <property type="protein sequence ID" value="KAF1951983.1"/>
    <property type="molecule type" value="Genomic_DNA"/>
</dbReference>
<proteinExistence type="predicted"/>
<feature type="region of interest" description="Disordered" evidence="2">
    <location>
        <begin position="121"/>
        <end position="155"/>
    </location>
</feature>
<feature type="compositionally biased region" description="Low complexity" evidence="2">
    <location>
        <begin position="309"/>
        <end position="318"/>
    </location>
</feature>
<feature type="region of interest" description="Disordered" evidence="2">
    <location>
        <begin position="47"/>
        <end position="92"/>
    </location>
</feature>
<feature type="region of interest" description="Disordered" evidence="2">
    <location>
        <begin position="167"/>
        <end position="192"/>
    </location>
</feature>
<feature type="compositionally biased region" description="Pro residues" evidence="2">
    <location>
        <begin position="319"/>
        <end position="329"/>
    </location>
</feature>
<dbReference type="Proteomes" id="UP000800035">
    <property type="component" value="Unassembled WGS sequence"/>
</dbReference>
<keyword evidence="4" id="KW-1185">Reference proteome</keyword>
<dbReference type="AlphaFoldDB" id="A0A6A5TGK7"/>
<feature type="region of interest" description="Disordered" evidence="2">
    <location>
        <begin position="228"/>
        <end position="332"/>
    </location>
</feature>
<feature type="compositionally biased region" description="Basic and acidic residues" evidence="2">
    <location>
        <begin position="173"/>
        <end position="192"/>
    </location>
</feature>
<gene>
    <name evidence="3" type="ORF">CC80DRAFT_552738</name>
</gene>
<feature type="region of interest" description="Disordered" evidence="2">
    <location>
        <begin position="417"/>
        <end position="462"/>
    </location>
</feature>
<feature type="region of interest" description="Disordered" evidence="2">
    <location>
        <begin position="564"/>
        <end position="622"/>
    </location>
</feature>
<accession>A0A6A5TGK7</accession>
<evidence type="ECO:0000256" key="2">
    <source>
        <dbReference type="SAM" id="MobiDB-lite"/>
    </source>
</evidence>
<evidence type="ECO:0000313" key="4">
    <source>
        <dbReference type="Proteomes" id="UP000800035"/>
    </source>
</evidence>
<organism evidence="3 4">
    <name type="scientific">Byssothecium circinans</name>
    <dbReference type="NCBI Taxonomy" id="147558"/>
    <lineage>
        <taxon>Eukaryota</taxon>
        <taxon>Fungi</taxon>
        <taxon>Dikarya</taxon>
        <taxon>Ascomycota</taxon>
        <taxon>Pezizomycotina</taxon>
        <taxon>Dothideomycetes</taxon>
        <taxon>Pleosporomycetidae</taxon>
        <taxon>Pleosporales</taxon>
        <taxon>Massarineae</taxon>
        <taxon>Massarinaceae</taxon>
        <taxon>Byssothecium</taxon>
    </lineage>
</organism>
<feature type="compositionally biased region" description="Polar residues" evidence="2">
    <location>
        <begin position="81"/>
        <end position="91"/>
    </location>
</feature>
<reference evidence="3" key="1">
    <citation type="journal article" date="2020" name="Stud. Mycol.">
        <title>101 Dothideomycetes genomes: a test case for predicting lifestyles and emergence of pathogens.</title>
        <authorList>
            <person name="Haridas S."/>
            <person name="Albert R."/>
            <person name="Binder M."/>
            <person name="Bloem J."/>
            <person name="Labutti K."/>
            <person name="Salamov A."/>
            <person name="Andreopoulos B."/>
            <person name="Baker S."/>
            <person name="Barry K."/>
            <person name="Bills G."/>
            <person name="Bluhm B."/>
            <person name="Cannon C."/>
            <person name="Castanera R."/>
            <person name="Culley D."/>
            <person name="Daum C."/>
            <person name="Ezra D."/>
            <person name="Gonzalez J."/>
            <person name="Henrissat B."/>
            <person name="Kuo A."/>
            <person name="Liang C."/>
            <person name="Lipzen A."/>
            <person name="Lutzoni F."/>
            <person name="Magnuson J."/>
            <person name="Mondo S."/>
            <person name="Nolan M."/>
            <person name="Ohm R."/>
            <person name="Pangilinan J."/>
            <person name="Park H.-J."/>
            <person name="Ramirez L."/>
            <person name="Alfaro M."/>
            <person name="Sun H."/>
            <person name="Tritt A."/>
            <person name="Yoshinaga Y."/>
            <person name="Zwiers L.-H."/>
            <person name="Turgeon B."/>
            <person name="Goodwin S."/>
            <person name="Spatafora J."/>
            <person name="Crous P."/>
            <person name="Grigoriev I."/>
        </authorList>
    </citation>
    <scope>NUCLEOTIDE SEQUENCE</scope>
    <source>
        <strain evidence="3">CBS 675.92</strain>
    </source>
</reference>
<keyword evidence="1" id="KW-0175">Coiled coil</keyword>
<feature type="coiled-coil region" evidence="1">
    <location>
        <begin position="367"/>
        <end position="401"/>
    </location>
</feature>
<sequence>MSTPNQKTQKPKTPQKQRPLSSSSSEQAFHTPLYLCTTETHSLNAHGAGITANANKRDPNNTKPRSRAAEPSNHAFLPPFQATTSSPTSPQAPYYSPEVVDFLSQAFADKLWISDADMTLHDQTPHERGPQANNTRDSYNDSHSDSAGDAADNEKPLSDSLRAFFQGTATDLQQRDKTRTYRPREANNANREKKYLPCRQPAIGITANATNFANTPQSTYPPHFPTQRSFHPSPNLTPNLNRYRAHQNPTNNFSNHATSTPYPHFTQTAQMPTSYPTAAHTPPTNRPPTRKPRPRSSLSPHAVSKTYHPTSTSTASARTPPPPISPTPTPTRQFTAYLSASDLADPRLNSRTYDTVTGKHVGIWYGKDGNRDSRAEAKARMREVEEEDRRREVEVKREKEKETKMRTAREAEWRRRMGKREEEEEEEEAVGDGKAFQHIHQHQHQQHQHHQHPRSPNPTLAFEHIPPISSFASDHIAKLAEAMDTTPPSRTTTATPTPETPQRPQLPQEAMRHISRLDRERGPLRATAAGMLVEEETGEWILVLDLDLVEGEGVGVGVGVGETGREEARSCPRQSVSAETVGGEDVERKQEGEDEEDKSEVTSQLPSARNGADAYGKKRTGLGLGWGIKLW</sequence>